<protein>
    <submittedName>
        <fullName evidence="1">Uncharacterized protein</fullName>
    </submittedName>
</protein>
<accession>A0A649VQN6</accession>
<dbReference type="Proteomes" id="UP000422251">
    <property type="component" value="Segment"/>
</dbReference>
<dbReference type="GeneID" id="64868961"/>
<sequence>MKFELTNSTPNGQLRLTFEGLLQDEAIELVQHAAELVKNRKNPVLESLKRGLSAHYPHL</sequence>
<name>A0A649VQN6_9CAUD</name>
<organism evidence="1 2">
    <name type="scientific">Mycobacterium phage Blinn1</name>
    <dbReference type="NCBI Taxonomy" id="2656562"/>
    <lineage>
        <taxon>Viruses</taxon>
        <taxon>Duplodnaviria</taxon>
        <taxon>Heunggongvirae</taxon>
        <taxon>Uroviricota</taxon>
        <taxon>Caudoviricetes</taxon>
        <taxon>Gladiatorvirus</taxon>
        <taxon>Gladiatorvirus blinn1</taxon>
    </lineage>
</organism>
<dbReference type="KEGG" id="vg:64868961"/>
<reference evidence="1 2" key="1">
    <citation type="submission" date="2019-10" db="EMBL/GenBank/DDBJ databases">
        <authorList>
            <person name="Riley H.L."/>
            <person name="Garlena R.A."/>
            <person name="Russell D.A."/>
            <person name="Pope W.H."/>
            <person name="Jacobs-Sera D."/>
            <person name="Hatfull G.F."/>
        </authorList>
    </citation>
    <scope>NUCLEOTIDE SEQUENCE [LARGE SCALE GENOMIC DNA]</scope>
</reference>
<dbReference type="RefSeq" id="YP_010061085.1">
    <property type="nucleotide sequence ID" value="NC_054779.1"/>
</dbReference>
<gene>
    <name evidence="1" type="primary">49</name>
    <name evidence="1" type="ORF">SEA_BLINN1_49</name>
</gene>
<proteinExistence type="predicted"/>
<dbReference type="EMBL" id="MN586039">
    <property type="protein sequence ID" value="QGJ94810.1"/>
    <property type="molecule type" value="Genomic_DNA"/>
</dbReference>
<evidence type="ECO:0000313" key="2">
    <source>
        <dbReference type="Proteomes" id="UP000422251"/>
    </source>
</evidence>
<keyword evidence="2" id="KW-1185">Reference proteome</keyword>
<evidence type="ECO:0000313" key="1">
    <source>
        <dbReference type="EMBL" id="QGJ94810.1"/>
    </source>
</evidence>